<evidence type="ECO:0000313" key="9">
    <source>
        <dbReference type="Proteomes" id="UP000294547"/>
    </source>
</evidence>
<comment type="subcellular location">
    <subcellularLocation>
        <location evidence="1">Cell membrane</location>
        <topology evidence="1">Multi-pass membrane protein</topology>
    </subcellularLocation>
</comment>
<organism evidence="8 9">
    <name type="scientific">Oharaeibacter diazotrophicus</name>
    <dbReference type="NCBI Taxonomy" id="1920512"/>
    <lineage>
        <taxon>Bacteria</taxon>
        <taxon>Pseudomonadati</taxon>
        <taxon>Pseudomonadota</taxon>
        <taxon>Alphaproteobacteria</taxon>
        <taxon>Hyphomicrobiales</taxon>
        <taxon>Pleomorphomonadaceae</taxon>
        <taxon>Oharaeibacter</taxon>
    </lineage>
</organism>
<keyword evidence="9" id="KW-1185">Reference proteome</keyword>
<evidence type="ECO:0000256" key="2">
    <source>
        <dbReference type="ARBA" id="ARBA00022475"/>
    </source>
</evidence>
<dbReference type="InterPro" id="IPR051791">
    <property type="entry name" value="Pra-immunoreactive"/>
</dbReference>
<evidence type="ECO:0000256" key="1">
    <source>
        <dbReference type="ARBA" id="ARBA00004651"/>
    </source>
</evidence>
<feature type="domain" description="RDD" evidence="7">
    <location>
        <begin position="26"/>
        <end position="147"/>
    </location>
</feature>
<keyword evidence="4 6" id="KW-1133">Transmembrane helix</keyword>
<dbReference type="InterPro" id="IPR010432">
    <property type="entry name" value="RDD"/>
</dbReference>
<evidence type="ECO:0000256" key="5">
    <source>
        <dbReference type="ARBA" id="ARBA00023136"/>
    </source>
</evidence>
<reference evidence="8 9" key="1">
    <citation type="submission" date="2019-03" db="EMBL/GenBank/DDBJ databases">
        <title>Genomic Encyclopedia of Type Strains, Phase IV (KMG-IV): sequencing the most valuable type-strain genomes for metagenomic binning, comparative biology and taxonomic classification.</title>
        <authorList>
            <person name="Goeker M."/>
        </authorList>
    </citation>
    <scope>NUCLEOTIDE SEQUENCE [LARGE SCALE GENOMIC DNA]</scope>
    <source>
        <strain evidence="8 9">DSM 102969</strain>
    </source>
</reference>
<dbReference type="OrthoDB" id="7270324at2"/>
<feature type="transmembrane region" description="Helical" evidence="6">
    <location>
        <begin position="29"/>
        <end position="56"/>
    </location>
</feature>
<feature type="transmembrane region" description="Helical" evidence="6">
    <location>
        <begin position="62"/>
        <end position="82"/>
    </location>
</feature>
<evidence type="ECO:0000256" key="3">
    <source>
        <dbReference type="ARBA" id="ARBA00022692"/>
    </source>
</evidence>
<keyword evidence="5 6" id="KW-0472">Membrane</keyword>
<gene>
    <name evidence="8" type="ORF">EDD54_1218</name>
</gene>
<sequence length="155" mass="17011">MSTTHDRPTYVADPLTDWRLFDGVRTRRMFAFLIDAVLIALMTILAYVVVAVFGVFTLGLGWLLFPLLWPGVALLYSAFSMGGPRSATIGMRTMGLEVRMLDGGRLNPGIAAVHAVLFYASVSILTPFVLLVALFSDRKRLLHDLVLGTVVVNRG</sequence>
<dbReference type="RefSeq" id="WP_126535625.1">
    <property type="nucleotide sequence ID" value="NZ_BSPM01000008.1"/>
</dbReference>
<comment type="caution">
    <text evidence="8">The sequence shown here is derived from an EMBL/GenBank/DDBJ whole genome shotgun (WGS) entry which is preliminary data.</text>
</comment>
<dbReference type="PANTHER" id="PTHR36115">
    <property type="entry name" value="PROLINE-RICH ANTIGEN HOMOLOG-RELATED"/>
    <property type="match status" value="1"/>
</dbReference>
<keyword evidence="2" id="KW-1003">Cell membrane</keyword>
<name>A0A4R6RMD9_9HYPH</name>
<feature type="transmembrane region" description="Helical" evidence="6">
    <location>
        <begin position="109"/>
        <end position="135"/>
    </location>
</feature>
<dbReference type="Proteomes" id="UP000294547">
    <property type="component" value="Unassembled WGS sequence"/>
</dbReference>
<proteinExistence type="predicted"/>
<dbReference type="GO" id="GO:0005886">
    <property type="term" value="C:plasma membrane"/>
    <property type="evidence" value="ECO:0007669"/>
    <property type="project" value="UniProtKB-SubCell"/>
</dbReference>
<evidence type="ECO:0000313" key="8">
    <source>
        <dbReference type="EMBL" id="TDP87325.1"/>
    </source>
</evidence>
<dbReference type="AlphaFoldDB" id="A0A4R6RMD9"/>
<keyword evidence="3 6" id="KW-0812">Transmembrane</keyword>
<evidence type="ECO:0000256" key="4">
    <source>
        <dbReference type="ARBA" id="ARBA00022989"/>
    </source>
</evidence>
<dbReference type="EMBL" id="SNXY01000006">
    <property type="protein sequence ID" value="TDP87325.1"/>
    <property type="molecule type" value="Genomic_DNA"/>
</dbReference>
<dbReference type="Pfam" id="PF06271">
    <property type="entry name" value="RDD"/>
    <property type="match status" value="1"/>
</dbReference>
<evidence type="ECO:0000259" key="7">
    <source>
        <dbReference type="Pfam" id="PF06271"/>
    </source>
</evidence>
<accession>A0A4R6RMD9</accession>
<protein>
    <submittedName>
        <fullName evidence="8">Putative RDD family membrane protein YckC</fullName>
    </submittedName>
</protein>
<evidence type="ECO:0000256" key="6">
    <source>
        <dbReference type="SAM" id="Phobius"/>
    </source>
</evidence>